<dbReference type="InterPro" id="IPR046341">
    <property type="entry name" value="SET_dom_sf"/>
</dbReference>
<evidence type="ECO:0000256" key="1">
    <source>
        <dbReference type="ARBA" id="ARBA00004123"/>
    </source>
</evidence>
<keyword evidence="7" id="KW-0539">Nucleus</keyword>
<evidence type="ECO:0000256" key="8">
    <source>
        <dbReference type="SAM" id="MobiDB-lite"/>
    </source>
</evidence>
<evidence type="ECO:0000313" key="12">
    <source>
        <dbReference type="Proteomes" id="UP001141806"/>
    </source>
</evidence>
<feature type="compositionally biased region" description="Basic and acidic residues" evidence="8">
    <location>
        <begin position="60"/>
        <end position="72"/>
    </location>
</feature>
<evidence type="ECO:0000256" key="4">
    <source>
        <dbReference type="ARBA" id="ARBA00022679"/>
    </source>
</evidence>
<feature type="region of interest" description="Disordered" evidence="8">
    <location>
        <begin position="174"/>
        <end position="238"/>
    </location>
</feature>
<feature type="compositionally biased region" description="Basic and acidic residues" evidence="8">
    <location>
        <begin position="106"/>
        <end position="117"/>
    </location>
</feature>
<dbReference type="GO" id="GO:0008270">
    <property type="term" value="F:zinc ion binding"/>
    <property type="evidence" value="ECO:0007669"/>
    <property type="project" value="InterPro"/>
</dbReference>
<dbReference type="InterPro" id="IPR043017">
    <property type="entry name" value="WIYLD_dom_sf"/>
</dbReference>
<dbReference type="SUPFAM" id="SSF82199">
    <property type="entry name" value="SET domain"/>
    <property type="match status" value="1"/>
</dbReference>
<keyword evidence="3" id="KW-0158">Chromosome</keyword>
<feature type="compositionally biased region" description="Polar residues" evidence="8">
    <location>
        <begin position="303"/>
        <end position="326"/>
    </location>
</feature>
<feature type="compositionally biased region" description="Basic and acidic residues" evidence="8">
    <location>
        <begin position="515"/>
        <end position="525"/>
    </location>
</feature>
<feature type="compositionally biased region" description="Basic and acidic residues" evidence="8">
    <location>
        <begin position="188"/>
        <end position="198"/>
    </location>
</feature>
<dbReference type="GO" id="GO:0042054">
    <property type="term" value="F:histone methyltransferase activity"/>
    <property type="evidence" value="ECO:0007669"/>
    <property type="project" value="InterPro"/>
</dbReference>
<proteinExistence type="predicted"/>
<dbReference type="OrthoDB" id="308383at2759"/>
<feature type="compositionally biased region" description="Polar residues" evidence="8">
    <location>
        <begin position="200"/>
        <end position="211"/>
    </location>
</feature>
<dbReference type="CDD" id="cd10538">
    <property type="entry name" value="SET_SETDB-like"/>
    <property type="match status" value="1"/>
</dbReference>
<dbReference type="AlphaFoldDB" id="A0A9Q0KCC9"/>
<feature type="compositionally biased region" description="Polar residues" evidence="8">
    <location>
        <begin position="526"/>
        <end position="536"/>
    </location>
</feature>
<dbReference type="InterPro" id="IPR018848">
    <property type="entry name" value="WIYLD_domain"/>
</dbReference>
<comment type="caution">
    <text evidence="11">The sequence shown here is derived from an EMBL/GenBank/DDBJ whole genome shotgun (WGS) entry which is preliminary data.</text>
</comment>
<dbReference type="Pfam" id="PF10440">
    <property type="entry name" value="WIYLD"/>
    <property type="match status" value="1"/>
</dbReference>
<evidence type="ECO:0000259" key="10">
    <source>
        <dbReference type="PROSITE" id="PS50867"/>
    </source>
</evidence>
<keyword evidence="12" id="KW-1185">Reference proteome</keyword>
<dbReference type="Pfam" id="PF00856">
    <property type="entry name" value="SET"/>
    <property type="match status" value="1"/>
</dbReference>
<dbReference type="Gene3D" id="2.170.270.10">
    <property type="entry name" value="SET domain"/>
    <property type="match status" value="1"/>
</dbReference>
<feature type="region of interest" description="Disordered" evidence="8">
    <location>
        <begin position="294"/>
        <end position="336"/>
    </location>
</feature>
<evidence type="ECO:0000256" key="2">
    <source>
        <dbReference type="ARBA" id="ARBA00004286"/>
    </source>
</evidence>
<dbReference type="PANTHER" id="PTHR46450">
    <property type="entry name" value="INACTIVE HISTONE-LYSINE N-METHYLTRANSFERASE SUVR1-RELATED"/>
    <property type="match status" value="1"/>
</dbReference>
<dbReference type="GO" id="GO:0005634">
    <property type="term" value="C:nucleus"/>
    <property type="evidence" value="ECO:0007669"/>
    <property type="project" value="UniProtKB-SubCell"/>
</dbReference>
<evidence type="ECO:0000256" key="3">
    <source>
        <dbReference type="ARBA" id="ARBA00022454"/>
    </source>
</evidence>
<dbReference type="PROSITE" id="PS50280">
    <property type="entry name" value="SET"/>
    <property type="match status" value="1"/>
</dbReference>
<feature type="domain" description="SET" evidence="9">
    <location>
        <begin position="713"/>
        <end position="847"/>
    </location>
</feature>
<keyword evidence="6" id="KW-0862">Zinc</keyword>
<feature type="compositionally biased region" description="Polar residues" evidence="8">
    <location>
        <begin position="87"/>
        <end position="100"/>
    </location>
</feature>
<dbReference type="GO" id="GO:0005694">
    <property type="term" value="C:chromosome"/>
    <property type="evidence" value="ECO:0007669"/>
    <property type="project" value="UniProtKB-SubCell"/>
</dbReference>
<evidence type="ECO:0000256" key="6">
    <source>
        <dbReference type="ARBA" id="ARBA00022833"/>
    </source>
</evidence>
<evidence type="ECO:0000313" key="11">
    <source>
        <dbReference type="EMBL" id="KAJ4967761.1"/>
    </source>
</evidence>
<evidence type="ECO:0000256" key="7">
    <source>
        <dbReference type="ARBA" id="ARBA00023242"/>
    </source>
</evidence>
<dbReference type="PROSITE" id="PS51580">
    <property type="entry name" value="SAM_MT43_3"/>
    <property type="match status" value="1"/>
</dbReference>
<sequence length="884" mass="98192">MAPNPRIMKAFAAMKAIGLQETKVKPVLKNLLRLYDKNWELIEEENYRALADAIFEYEDSKEAEEKETREAITNESEPPLKRLRRQQGGQASTSGCNSSPVLAEASLKRPKLEKNDGSETCCTQERTEPMQFGDNGVDSALVSPMTPLKNTGKESASTQTCPGHEIAGPIENCRIDERTESDSLSPRTSERLRGKEPVSLETTVENGSSSILKDKGKEPVSPQIALRDKRSPSRRASHTVCLKEPKIEPGIVLLPREKVPNQRTNAFIEPKSEEFTDDLPQFEVPIAMIHPLPGPPRNEGPVSMNTSLSRNVSTAEVNGQRSQASPSVDAGDEDDNVSGKVCKTGKEHELVINPEESSASFEIASSPLGEVKISLSCDSALGQSGFHVPSLDEVLKMVEDRCLKSYRIVEPNFSVMNLMKELCHCFLELGTDSMDDKAEDGRNATSSLDTLGDSSMINALGAEESSNFNVSLGSSNGPGNFKVLVPQVSRLLAMDGLYSLDPITRLNQKVVENSNTERDKKKKEANPQNRGNSSSLVVVQQRRIGDMWPAHDVNDISKGEERVRISVVNEFGGVQYPPLFYYIPQNIVYQSGYVKFSLARIGDEDCCSSCFGDCLSSSIPCACARETGGEFAYTLEGRVKEGFLDECISMSRDPDVHPRRVYCKDCPLERSKNDELADPCKGHLVRKFVKECWSKCGCNKQCGNRVVQRGITCNLQVFMTSEGKGWGLRTLEDLPKGTFVCEYVGEVVTNTELYERNMQSSGKEKHTYPVLLDADWGSEGVLNDEEALCLDATLYGNVARFVNHRCSDANMVEIPVEVETPDHHYYHLAFFTTRNIDALEELTWDYGIDFDDHNHPVKAFRCRCGSKFCRDMKRSNRGKSVTLK</sequence>
<evidence type="ECO:0000256" key="5">
    <source>
        <dbReference type="ARBA" id="ARBA00022723"/>
    </source>
</evidence>
<dbReference type="PROSITE" id="PS50867">
    <property type="entry name" value="PRE_SET"/>
    <property type="match status" value="1"/>
</dbReference>
<organism evidence="11 12">
    <name type="scientific">Protea cynaroides</name>
    <dbReference type="NCBI Taxonomy" id="273540"/>
    <lineage>
        <taxon>Eukaryota</taxon>
        <taxon>Viridiplantae</taxon>
        <taxon>Streptophyta</taxon>
        <taxon>Embryophyta</taxon>
        <taxon>Tracheophyta</taxon>
        <taxon>Spermatophyta</taxon>
        <taxon>Magnoliopsida</taxon>
        <taxon>Proteales</taxon>
        <taxon>Proteaceae</taxon>
        <taxon>Protea</taxon>
    </lineage>
</organism>
<dbReference type="InterPro" id="IPR025776">
    <property type="entry name" value="SUVR4/1/2"/>
</dbReference>
<reference evidence="11" key="1">
    <citation type="journal article" date="2023" name="Plant J.">
        <title>The genome of the king protea, Protea cynaroides.</title>
        <authorList>
            <person name="Chang J."/>
            <person name="Duong T.A."/>
            <person name="Schoeman C."/>
            <person name="Ma X."/>
            <person name="Roodt D."/>
            <person name="Barker N."/>
            <person name="Li Z."/>
            <person name="Van de Peer Y."/>
            <person name="Mizrachi E."/>
        </authorList>
    </citation>
    <scope>NUCLEOTIDE SEQUENCE</scope>
    <source>
        <tissue evidence="11">Young leaves</tissue>
    </source>
</reference>
<dbReference type="PANTHER" id="PTHR46450:SF24">
    <property type="entry name" value="HISTONE-LYSINE N-METHYLTRANSFERASE SUVR4"/>
    <property type="match status" value="1"/>
</dbReference>
<dbReference type="FunFam" id="2.170.270.10:FF:000046">
    <property type="entry name" value="SET-domain containing protein lysine methyltransferase family protein"/>
    <property type="match status" value="1"/>
</dbReference>
<evidence type="ECO:0000259" key="9">
    <source>
        <dbReference type="PROSITE" id="PS50280"/>
    </source>
</evidence>
<name>A0A9Q0KCC9_9MAGN</name>
<feature type="region of interest" description="Disordered" evidence="8">
    <location>
        <begin position="60"/>
        <end position="135"/>
    </location>
</feature>
<comment type="subcellular location">
    <subcellularLocation>
        <location evidence="2">Chromosome</location>
    </subcellularLocation>
    <subcellularLocation>
        <location evidence="1">Nucleus</location>
    </subcellularLocation>
</comment>
<dbReference type="SMART" id="SM00317">
    <property type="entry name" value="SET"/>
    <property type="match status" value="1"/>
</dbReference>
<dbReference type="Proteomes" id="UP001141806">
    <property type="component" value="Unassembled WGS sequence"/>
</dbReference>
<gene>
    <name evidence="11" type="ORF">NE237_014462</name>
</gene>
<dbReference type="EMBL" id="JAMYWD010000006">
    <property type="protein sequence ID" value="KAJ4967761.1"/>
    <property type="molecule type" value="Genomic_DNA"/>
</dbReference>
<feature type="region of interest" description="Disordered" evidence="8">
    <location>
        <begin position="509"/>
        <end position="536"/>
    </location>
</feature>
<dbReference type="InterPro" id="IPR007728">
    <property type="entry name" value="Pre-SET_dom"/>
</dbReference>
<protein>
    <submittedName>
        <fullName evidence="11">Uncharacterized protein</fullName>
    </submittedName>
</protein>
<feature type="domain" description="Pre-SET" evidence="10">
    <location>
        <begin position="606"/>
        <end position="710"/>
    </location>
</feature>
<dbReference type="Pfam" id="PF05033">
    <property type="entry name" value="Pre-SET"/>
    <property type="match status" value="1"/>
</dbReference>
<keyword evidence="5" id="KW-0479">Metal-binding</keyword>
<accession>A0A9Q0KCC9</accession>
<keyword evidence="4" id="KW-0808">Transferase</keyword>
<dbReference type="InterPro" id="IPR001214">
    <property type="entry name" value="SET_dom"/>
</dbReference>
<dbReference type="Gene3D" id="1.10.8.850">
    <property type="entry name" value="Histone-lysine N methyltransferase , C-terminal domain-like"/>
    <property type="match status" value="1"/>
</dbReference>
<dbReference type="SMART" id="SM00468">
    <property type="entry name" value="PreSET"/>
    <property type="match status" value="1"/>
</dbReference>